<dbReference type="GO" id="GO:0030975">
    <property type="term" value="F:thiamine binding"/>
    <property type="evidence" value="ECO:0007669"/>
    <property type="project" value="TreeGrafter"/>
</dbReference>
<feature type="signal peptide" evidence="2">
    <location>
        <begin position="1"/>
        <end position="27"/>
    </location>
</feature>
<proteinExistence type="predicted"/>
<reference evidence="3 4" key="1">
    <citation type="submission" date="2019-05" db="EMBL/GenBank/DDBJ databases">
        <title>Verrucobacter flavum gen. nov., sp. nov. a new member of the family Verrucomicrobiaceae.</title>
        <authorList>
            <person name="Szuroczki S."/>
            <person name="Abbaszade G."/>
            <person name="Szabo A."/>
            <person name="Felfoldi T."/>
            <person name="Schumann P."/>
            <person name="Boka K."/>
            <person name="Keki Z."/>
            <person name="Toumi M."/>
            <person name="Toth E."/>
        </authorList>
    </citation>
    <scope>NUCLEOTIDE SEQUENCE [LARGE SCALE GENOMIC DNA]</scope>
    <source>
        <strain evidence="3 4">MG-N-17</strain>
    </source>
</reference>
<gene>
    <name evidence="3" type="ORF">FEM03_07200</name>
</gene>
<name>A0A5R8KI67_9BACT</name>
<dbReference type="AlphaFoldDB" id="A0A5R8KI67"/>
<protein>
    <submittedName>
        <fullName evidence="3">Extracellular solute-binding protein</fullName>
    </submittedName>
</protein>
<keyword evidence="4" id="KW-1185">Reference proteome</keyword>
<organism evidence="3 4">
    <name type="scientific">Phragmitibacter flavus</name>
    <dbReference type="NCBI Taxonomy" id="2576071"/>
    <lineage>
        <taxon>Bacteria</taxon>
        <taxon>Pseudomonadati</taxon>
        <taxon>Verrucomicrobiota</taxon>
        <taxon>Verrucomicrobiia</taxon>
        <taxon>Verrucomicrobiales</taxon>
        <taxon>Verrucomicrobiaceae</taxon>
        <taxon>Phragmitibacter</taxon>
    </lineage>
</organism>
<feature type="chain" id="PRO_5024403385" evidence="2">
    <location>
        <begin position="28"/>
        <end position="339"/>
    </location>
</feature>
<accession>A0A5R8KI67</accession>
<dbReference type="GO" id="GO:0030976">
    <property type="term" value="F:thiamine pyrophosphate binding"/>
    <property type="evidence" value="ECO:0007669"/>
    <property type="project" value="TreeGrafter"/>
</dbReference>
<dbReference type="PANTHER" id="PTHR30006:SF2">
    <property type="entry name" value="ABC TRANSPORTER SUBSTRATE-BINDING PROTEIN"/>
    <property type="match status" value="1"/>
</dbReference>
<dbReference type="EMBL" id="VAUV01000005">
    <property type="protein sequence ID" value="TLD71309.1"/>
    <property type="molecule type" value="Genomic_DNA"/>
</dbReference>
<evidence type="ECO:0000313" key="3">
    <source>
        <dbReference type="EMBL" id="TLD71309.1"/>
    </source>
</evidence>
<evidence type="ECO:0000256" key="2">
    <source>
        <dbReference type="SAM" id="SignalP"/>
    </source>
</evidence>
<dbReference type="GO" id="GO:0030288">
    <property type="term" value="C:outer membrane-bounded periplasmic space"/>
    <property type="evidence" value="ECO:0007669"/>
    <property type="project" value="TreeGrafter"/>
</dbReference>
<dbReference type="PANTHER" id="PTHR30006">
    <property type="entry name" value="THIAMINE-BINDING PERIPLASMIC PROTEIN-RELATED"/>
    <property type="match status" value="1"/>
</dbReference>
<dbReference type="SUPFAM" id="SSF53850">
    <property type="entry name" value="Periplasmic binding protein-like II"/>
    <property type="match status" value="1"/>
</dbReference>
<sequence length="339" mass="37205">MQAFLKRTFGRKRAAWLLLGASVIVLASCGERPAKNELVVYSAGPREMAESICKEFERRSGVPTRLFSATTGEIMAKLAAEEFRPQADVVILAGQTAAEVLREQELLAPLPEGDYLKMNPAWNDPDGFYAATGACALGVAVPMDRKDVTLDWPAIFDGAIEGKFIMPSPSQSGSSAEFVVSFHLNSPELFWNGMRGLKKRGLQVSGPNNQALTSLILGAHEGVMGAADYLVFRQMEKGEPLAMHFPPSGCPLSLRPICILASSRNLAAAEDFVEFCFTKEVQSMIAAMHLLPADPEVELSEQRRSAPELRPLLVDVREARKAQQKALHQFRYEIEKGVR</sequence>
<dbReference type="GO" id="GO:0015888">
    <property type="term" value="P:thiamine transport"/>
    <property type="evidence" value="ECO:0007669"/>
    <property type="project" value="TreeGrafter"/>
</dbReference>
<dbReference type="Proteomes" id="UP000306196">
    <property type="component" value="Unassembled WGS sequence"/>
</dbReference>
<keyword evidence="1 2" id="KW-0732">Signal</keyword>
<evidence type="ECO:0000313" key="4">
    <source>
        <dbReference type="Proteomes" id="UP000306196"/>
    </source>
</evidence>
<dbReference type="Gene3D" id="3.40.190.10">
    <property type="entry name" value="Periplasmic binding protein-like II"/>
    <property type="match status" value="2"/>
</dbReference>
<dbReference type="Pfam" id="PF13531">
    <property type="entry name" value="SBP_bac_11"/>
    <property type="match status" value="1"/>
</dbReference>
<comment type="caution">
    <text evidence="3">The sequence shown here is derived from an EMBL/GenBank/DDBJ whole genome shotgun (WGS) entry which is preliminary data.</text>
</comment>
<evidence type="ECO:0000256" key="1">
    <source>
        <dbReference type="ARBA" id="ARBA00022729"/>
    </source>
</evidence>
<dbReference type="PROSITE" id="PS51257">
    <property type="entry name" value="PROKAR_LIPOPROTEIN"/>
    <property type="match status" value="1"/>
</dbReference>
<dbReference type="OrthoDB" id="305758at2"/>
<dbReference type="RefSeq" id="WP_138085524.1">
    <property type="nucleotide sequence ID" value="NZ_VAUV01000005.1"/>
</dbReference>